<evidence type="ECO:0000256" key="6">
    <source>
        <dbReference type="ARBA" id="ARBA00022801"/>
    </source>
</evidence>
<proteinExistence type="predicted"/>
<protein>
    <recommendedName>
        <fullName evidence="2">feruloyl esterase</fullName>
        <ecNumber evidence="2">3.1.1.73</ecNumber>
    </recommendedName>
</protein>
<reference evidence="11 12" key="1">
    <citation type="submission" date="2018-05" db="EMBL/GenBank/DDBJ databases">
        <title>Whole genome sequencing for identification of molecular markers to develop diagnostic detection tools for the regulated plant pathogen Lachnellula willkommii.</title>
        <authorList>
            <person name="Giroux E."/>
            <person name="Bilodeau G."/>
        </authorList>
    </citation>
    <scope>NUCLEOTIDE SEQUENCE [LARGE SCALE GENOMIC DNA]</scope>
    <source>
        <strain evidence="11 12">CBS 625.97</strain>
    </source>
</reference>
<feature type="chain" id="PRO_5028798119" description="feruloyl esterase" evidence="10">
    <location>
        <begin position="21"/>
        <end position="308"/>
    </location>
</feature>
<keyword evidence="6" id="KW-0378">Hydrolase</keyword>
<evidence type="ECO:0000256" key="10">
    <source>
        <dbReference type="SAM" id="SignalP"/>
    </source>
</evidence>
<evidence type="ECO:0000256" key="3">
    <source>
        <dbReference type="ARBA" id="ARBA00022525"/>
    </source>
</evidence>
<sequence length="308" mass="33122">MFPEAFKYLLLLATLQLVSAAAKTLPQGQSIGATTNVTIQSSGIDRTYLISIPPKFDAGDLTPVIFSFHGGEENATEQQELSQFSNSEFNDFAIAIYPQGINKTWQGVPGDSANDLQFVTDILDQLEQQFSIDTARIWASGKSDGGGFTNTLACDSTLSARIAAFAPVSGAFYIPGSGCDPETVTIPCNPARTRIPMLEFHGLKDKTVSYAGNSSRKNACLPAIPHWAQAWAARDELANPTVNVTSNLTADTLVYTFGTGADEGLVVQVTDSKLAHDWPSTVPVGDKETASFNATPIIIEFFQKYPLL</sequence>
<evidence type="ECO:0000256" key="5">
    <source>
        <dbReference type="ARBA" id="ARBA00022729"/>
    </source>
</evidence>
<keyword evidence="8" id="KW-0624">Polysaccharide degradation</keyword>
<dbReference type="GO" id="GO:0030600">
    <property type="term" value="F:feruloyl esterase activity"/>
    <property type="evidence" value="ECO:0007669"/>
    <property type="project" value="UniProtKB-EC"/>
</dbReference>
<dbReference type="Proteomes" id="UP000481288">
    <property type="component" value="Unassembled WGS sequence"/>
</dbReference>
<dbReference type="InterPro" id="IPR043595">
    <property type="entry name" value="FaeB/C/D"/>
</dbReference>
<keyword evidence="5 10" id="KW-0732">Signal</keyword>
<dbReference type="EMBL" id="QGMG01001086">
    <property type="protein sequence ID" value="TVY50571.1"/>
    <property type="molecule type" value="Genomic_DNA"/>
</dbReference>
<dbReference type="InterPro" id="IPR029058">
    <property type="entry name" value="AB_hydrolase_fold"/>
</dbReference>
<dbReference type="AlphaFoldDB" id="A0A7D8YJW5"/>
<evidence type="ECO:0000256" key="9">
    <source>
        <dbReference type="ARBA" id="ARBA00034075"/>
    </source>
</evidence>
<evidence type="ECO:0000256" key="8">
    <source>
        <dbReference type="ARBA" id="ARBA00023326"/>
    </source>
</evidence>
<keyword evidence="3" id="KW-0964">Secreted</keyword>
<comment type="catalytic activity">
    <reaction evidence="9">
        <text>feruloyl-polysaccharide + H2O = ferulate + polysaccharide.</text>
        <dbReference type="EC" id="3.1.1.73"/>
    </reaction>
</comment>
<comment type="subcellular location">
    <subcellularLocation>
        <location evidence="1">Secreted</location>
    </subcellularLocation>
</comment>
<evidence type="ECO:0000256" key="1">
    <source>
        <dbReference type="ARBA" id="ARBA00004613"/>
    </source>
</evidence>
<gene>
    <name evidence="11" type="primary">ESTA</name>
    <name evidence="11" type="ORF">LCER1_G007955</name>
</gene>
<feature type="signal peptide" evidence="10">
    <location>
        <begin position="1"/>
        <end position="20"/>
    </location>
</feature>
<dbReference type="EC" id="3.1.1.73" evidence="2"/>
<dbReference type="Gene3D" id="3.40.50.1820">
    <property type="entry name" value="alpha/beta hydrolase"/>
    <property type="match status" value="1"/>
</dbReference>
<dbReference type="OrthoDB" id="424610at2759"/>
<evidence type="ECO:0000313" key="11">
    <source>
        <dbReference type="EMBL" id="TVY50571.1"/>
    </source>
</evidence>
<dbReference type="GO" id="GO:0045493">
    <property type="term" value="P:xylan catabolic process"/>
    <property type="evidence" value="ECO:0007669"/>
    <property type="project" value="UniProtKB-KW"/>
</dbReference>
<dbReference type="SUPFAM" id="SSF53474">
    <property type="entry name" value="alpha/beta-Hydrolases"/>
    <property type="match status" value="1"/>
</dbReference>
<comment type="caution">
    <text evidence="11">The sequence shown here is derived from an EMBL/GenBank/DDBJ whole genome shotgun (WGS) entry which is preliminary data.</text>
</comment>
<keyword evidence="7" id="KW-0119">Carbohydrate metabolism</keyword>
<name>A0A7D8YJW5_9HELO</name>
<keyword evidence="4" id="KW-0858">Xylan degradation</keyword>
<keyword evidence="12" id="KW-1185">Reference proteome</keyword>
<organism evidence="11 12">
    <name type="scientific">Lachnellula cervina</name>
    <dbReference type="NCBI Taxonomy" id="1316786"/>
    <lineage>
        <taxon>Eukaryota</taxon>
        <taxon>Fungi</taxon>
        <taxon>Dikarya</taxon>
        <taxon>Ascomycota</taxon>
        <taxon>Pezizomycotina</taxon>
        <taxon>Leotiomycetes</taxon>
        <taxon>Helotiales</taxon>
        <taxon>Lachnaceae</taxon>
        <taxon>Lachnellula</taxon>
    </lineage>
</organism>
<dbReference type="PANTHER" id="PTHR38050:SF2">
    <property type="entry name" value="FERULOYL ESTERASE C-RELATED"/>
    <property type="match status" value="1"/>
</dbReference>
<dbReference type="GO" id="GO:0005576">
    <property type="term" value="C:extracellular region"/>
    <property type="evidence" value="ECO:0007669"/>
    <property type="project" value="UniProtKB-SubCell"/>
</dbReference>
<accession>A0A7D8YJW5</accession>
<evidence type="ECO:0000313" key="12">
    <source>
        <dbReference type="Proteomes" id="UP000481288"/>
    </source>
</evidence>
<evidence type="ECO:0000256" key="7">
    <source>
        <dbReference type="ARBA" id="ARBA00023277"/>
    </source>
</evidence>
<evidence type="ECO:0000256" key="4">
    <source>
        <dbReference type="ARBA" id="ARBA00022651"/>
    </source>
</evidence>
<evidence type="ECO:0000256" key="2">
    <source>
        <dbReference type="ARBA" id="ARBA00013091"/>
    </source>
</evidence>
<dbReference type="PANTHER" id="PTHR38050">
    <property type="match status" value="1"/>
</dbReference>